<gene>
    <name evidence="1" type="ORF">FMOSSE_LOCUS6215</name>
</gene>
<evidence type="ECO:0000313" key="2">
    <source>
        <dbReference type="Proteomes" id="UP000789375"/>
    </source>
</evidence>
<sequence length="201" mass="23397">MDQPSYHNDHNEINGQNDLYSGSINNGLNDCSNVNNINQMEQSLNPQIPCSCANLPTSNNNIYENTSSNYSMNNQNGTQGVSPITTHMHAIPLAQHSLPTSKIPKKSSQQFSKHDDNPQNNYAELFKIEIKGIEIIIRQKSIPTLNQNYFEIQNQPTQMNEHQNRMMYPYPDQNFRHNNYNRFGPQQFQYHPYYYYPCPQY</sequence>
<dbReference type="Proteomes" id="UP000789375">
    <property type="component" value="Unassembled WGS sequence"/>
</dbReference>
<proteinExistence type="predicted"/>
<evidence type="ECO:0000313" key="1">
    <source>
        <dbReference type="EMBL" id="CAG8545918.1"/>
    </source>
</evidence>
<organism evidence="1 2">
    <name type="scientific">Funneliformis mosseae</name>
    <name type="common">Endomycorrhizal fungus</name>
    <name type="synonym">Glomus mosseae</name>
    <dbReference type="NCBI Taxonomy" id="27381"/>
    <lineage>
        <taxon>Eukaryota</taxon>
        <taxon>Fungi</taxon>
        <taxon>Fungi incertae sedis</taxon>
        <taxon>Mucoromycota</taxon>
        <taxon>Glomeromycotina</taxon>
        <taxon>Glomeromycetes</taxon>
        <taxon>Glomerales</taxon>
        <taxon>Glomeraceae</taxon>
        <taxon>Funneliformis</taxon>
    </lineage>
</organism>
<dbReference type="AlphaFoldDB" id="A0A9N9AXK8"/>
<reference evidence="1" key="1">
    <citation type="submission" date="2021-06" db="EMBL/GenBank/DDBJ databases">
        <authorList>
            <person name="Kallberg Y."/>
            <person name="Tangrot J."/>
            <person name="Rosling A."/>
        </authorList>
    </citation>
    <scope>NUCLEOTIDE SEQUENCE</scope>
    <source>
        <strain evidence="1">87-6 pot B 2015</strain>
    </source>
</reference>
<name>A0A9N9AXK8_FUNMO</name>
<dbReference type="EMBL" id="CAJVPP010001283">
    <property type="protein sequence ID" value="CAG8545918.1"/>
    <property type="molecule type" value="Genomic_DNA"/>
</dbReference>
<accession>A0A9N9AXK8</accession>
<comment type="caution">
    <text evidence="1">The sequence shown here is derived from an EMBL/GenBank/DDBJ whole genome shotgun (WGS) entry which is preliminary data.</text>
</comment>
<keyword evidence="2" id="KW-1185">Reference proteome</keyword>
<protein>
    <submittedName>
        <fullName evidence="1">14616_t:CDS:1</fullName>
    </submittedName>
</protein>